<accession>Q72B38</accession>
<dbReference type="PaxDb" id="882-DVU_1800"/>
<keyword evidence="2" id="KW-1185">Reference proteome</keyword>
<evidence type="ECO:0000313" key="1">
    <source>
        <dbReference type="EMBL" id="AAS96277.1"/>
    </source>
</evidence>
<dbReference type="AlphaFoldDB" id="Q72B38"/>
<proteinExistence type="predicted"/>
<dbReference type="EMBL" id="AE017285">
    <property type="protein sequence ID" value="AAS96277.1"/>
    <property type="molecule type" value="Genomic_DNA"/>
</dbReference>
<gene>
    <name evidence="1" type="ordered locus">DVU_1800</name>
</gene>
<name>Q72B38_NITV2</name>
<reference evidence="1 2" key="1">
    <citation type="journal article" date="2004" name="Nat. Biotechnol.">
        <title>The genome sequence of the anaerobic, sulfate-reducing bacterium Desulfovibrio vulgaris Hildenborough.</title>
        <authorList>
            <person name="Heidelberg J.F."/>
            <person name="Seshadri R."/>
            <person name="Haveman S.A."/>
            <person name="Hemme C.L."/>
            <person name="Paulsen I.T."/>
            <person name="Kolonay J.F."/>
            <person name="Eisen J.A."/>
            <person name="Ward N."/>
            <person name="Methe B."/>
            <person name="Brinkac L.M."/>
            <person name="Daugherty S.C."/>
            <person name="Deboy R.T."/>
            <person name="Dodson R.J."/>
            <person name="Durkin A.S."/>
            <person name="Madupu R."/>
            <person name="Nelson W.C."/>
            <person name="Sullivan S.A."/>
            <person name="Fouts D."/>
            <person name="Haft D.H."/>
            <person name="Selengut J."/>
            <person name="Peterson J.D."/>
            <person name="Davidsen T.M."/>
            <person name="Zafar N."/>
            <person name="Zhou L."/>
            <person name="Radune D."/>
            <person name="Dimitrov G."/>
            <person name="Hance M."/>
            <person name="Tran K."/>
            <person name="Khouri H."/>
            <person name="Gill J."/>
            <person name="Utterback T.R."/>
            <person name="Feldblyum T.V."/>
            <person name="Wall J.D."/>
            <person name="Voordouw G."/>
            <person name="Fraser C.M."/>
        </authorList>
    </citation>
    <scope>NUCLEOTIDE SEQUENCE [LARGE SCALE GENOMIC DNA]</scope>
    <source>
        <strain evidence="2">ATCC 29579 / DSM 644 / NCIMB 8303 / VKM B-1760 / Hildenborough</strain>
    </source>
</reference>
<dbReference type="EnsemblBacteria" id="AAS96277">
    <property type="protein sequence ID" value="AAS96277"/>
    <property type="gene ID" value="DVU_1800"/>
</dbReference>
<organism evidence="1 2">
    <name type="scientific">Nitratidesulfovibrio vulgaris (strain ATCC 29579 / DSM 644 / CCUG 34227 / NCIMB 8303 / VKM B-1760 / Hildenborough)</name>
    <name type="common">Desulfovibrio vulgaris</name>
    <dbReference type="NCBI Taxonomy" id="882"/>
    <lineage>
        <taxon>Bacteria</taxon>
        <taxon>Pseudomonadati</taxon>
        <taxon>Thermodesulfobacteriota</taxon>
        <taxon>Desulfovibrionia</taxon>
        <taxon>Desulfovibrionales</taxon>
        <taxon>Desulfovibrionaceae</taxon>
        <taxon>Nitratidesulfovibrio</taxon>
    </lineage>
</organism>
<protein>
    <submittedName>
        <fullName evidence="1">Uncharacterized protein</fullName>
    </submittedName>
</protein>
<sequence length="32" mass="3504">MKGRYAGLECRAIPIGRGIIGAGEILIRYLKD</sequence>
<dbReference type="Proteomes" id="UP000002194">
    <property type="component" value="Chromosome"/>
</dbReference>
<evidence type="ECO:0000313" key="2">
    <source>
        <dbReference type="Proteomes" id="UP000002194"/>
    </source>
</evidence>
<dbReference type="KEGG" id="dvu:DVU_1800"/>
<dbReference type="HOGENOM" id="CLU_3389129_0_0_7"/>